<evidence type="ECO:0000256" key="1">
    <source>
        <dbReference type="SAM" id="MobiDB-lite"/>
    </source>
</evidence>
<feature type="chain" id="PRO_5043125949" evidence="2">
    <location>
        <begin position="16"/>
        <end position="174"/>
    </location>
</feature>
<evidence type="ECO:0000256" key="2">
    <source>
        <dbReference type="SAM" id="SignalP"/>
    </source>
</evidence>
<evidence type="ECO:0000313" key="3">
    <source>
        <dbReference type="EMBL" id="VDL81448.1"/>
    </source>
</evidence>
<protein>
    <submittedName>
        <fullName evidence="5">Secreted protein</fullName>
    </submittedName>
</protein>
<feature type="compositionally biased region" description="Low complexity" evidence="1">
    <location>
        <begin position="111"/>
        <end position="122"/>
    </location>
</feature>
<dbReference type="Proteomes" id="UP000271162">
    <property type="component" value="Unassembled WGS sequence"/>
</dbReference>
<gene>
    <name evidence="3" type="ORF">NBR_LOCUS17754</name>
</gene>
<reference evidence="3 4" key="2">
    <citation type="submission" date="2018-11" db="EMBL/GenBank/DDBJ databases">
        <authorList>
            <consortium name="Pathogen Informatics"/>
        </authorList>
    </citation>
    <scope>NUCLEOTIDE SEQUENCE [LARGE SCALE GENOMIC DNA]</scope>
</reference>
<feature type="region of interest" description="Disordered" evidence="1">
    <location>
        <begin position="19"/>
        <end position="42"/>
    </location>
</feature>
<accession>A0A0N4YL03</accession>
<feature type="signal peptide" evidence="2">
    <location>
        <begin position="1"/>
        <end position="15"/>
    </location>
</feature>
<evidence type="ECO:0000313" key="5">
    <source>
        <dbReference type="WBParaSite" id="NBR_0001775301-mRNA-1"/>
    </source>
</evidence>
<feature type="region of interest" description="Disordered" evidence="1">
    <location>
        <begin position="81"/>
        <end position="137"/>
    </location>
</feature>
<dbReference type="AlphaFoldDB" id="A0A0N4YL03"/>
<organism evidence="5">
    <name type="scientific">Nippostrongylus brasiliensis</name>
    <name type="common">Rat hookworm</name>
    <dbReference type="NCBI Taxonomy" id="27835"/>
    <lineage>
        <taxon>Eukaryota</taxon>
        <taxon>Metazoa</taxon>
        <taxon>Ecdysozoa</taxon>
        <taxon>Nematoda</taxon>
        <taxon>Chromadorea</taxon>
        <taxon>Rhabditida</taxon>
        <taxon>Rhabditina</taxon>
        <taxon>Rhabditomorpha</taxon>
        <taxon>Strongyloidea</taxon>
        <taxon>Heligmosomidae</taxon>
        <taxon>Nippostrongylus</taxon>
    </lineage>
</organism>
<dbReference type="WBParaSite" id="NBR_0001775301-mRNA-1">
    <property type="protein sequence ID" value="NBR_0001775301-mRNA-1"/>
    <property type="gene ID" value="NBR_0001775301"/>
</dbReference>
<evidence type="ECO:0000313" key="4">
    <source>
        <dbReference type="Proteomes" id="UP000271162"/>
    </source>
</evidence>
<keyword evidence="4" id="KW-1185">Reference proteome</keyword>
<proteinExistence type="predicted"/>
<name>A0A0N4YL03_NIPBR</name>
<reference evidence="5" key="1">
    <citation type="submission" date="2017-02" db="UniProtKB">
        <authorList>
            <consortium name="WormBaseParasite"/>
        </authorList>
    </citation>
    <scope>IDENTIFICATION</scope>
</reference>
<dbReference type="EMBL" id="UYSL01022952">
    <property type="protein sequence ID" value="VDL81448.1"/>
    <property type="molecule type" value="Genomic_DNA"/>
</dbReference>
<keyword evidence="2" id="KW-0732">Signal</keyword>
<sequence length="174" mass="18754">MTGGLLFLAIESFEAAPLTESGSQERRRIEADTQTACKPPLPDELKQQHSIVPLQPTAIAIIAALMGSSSAILDKRLSSTRPRFGAGSSDISSIKGSSPRPGGVMITPVTSSERSNVSRSQSYQPSMTNPLRHHPTGALKTRHQNEVRIKEHLGSQNVRIPIRPLPSTTNISNL</sequence>
<feature type="compositionally biased region" description="Low complexity" evidence="1">
    <location>
        <begin position="87"/>
        <end position="98"/>
    </location>
</feature>